<dbReference type="KEGG" id="ncc:104966608"/>
<dbReference type="OrthoDB" id="5593012at2759"/>
<dbReference type="InterPro" id="IPR042228">
    <property type="entry name" value="Dynein_linker_3"/>
</dbReference>
<dbReference type="FunFam" id="1.20.140.100:FF:000004">
    <property type="entry name" value="Dynein axonemal heavy chain 6"/>
    <property type="match status" value="1"/>
</dbReference>
<dbReference type="Gene3D" id="3.20.180.20">
    <property type="entry name" value="Dynein heavy chain, N-terminal domain 2"/>
    <property type="match status" value="1"/>
</dbReference>
<evidence type="ECO:0000259" key="1">
    <source>
        <dbReference type="Pfam" id="PF08393"/>
    </source>
</evidence>
<dbReference type="FunFam" id="3.20.180.20:FF:000004">
    <property type="entry name" value="Dynein axonemal heavy chain 6"/>
    <property type="match status" value="1"/>
</dbReference>
<dbReference type="GeneID" id="104966608"/>
<dbReference type="AlphaFoldDB" id="A0A6I9PZW9"/>
<keyword evidence="2" id="KW-1185">Reference proteome</keyword>
<dbReference type="PANTHER" id="PTHR45703:SF36">
    <property type="entry name" value="DYNEIN HEAVY CHAIN, CYTOPLASMIC"/>
    <property type="match status" value="1"/>
</dbReference>
<dbReference type="Gene3D" id="1.20.58.1120">
    <property type="match status" value="1"/>
</dbReference>
<accession>A0A6I9PZW9</accession>
<dbReference type="PANTHER" id="PTHR45703">
    <property type="entry name" value="DYNEIN HEAVY CHAIN"/>
    <property type="match status" value="1"/>
</dbReference>
<dbReference type="Proteomes" id="UP000504611">
    <property type="component" value="Unplaced"/>
</dbReference>
<evidence type="ECO:0000313" key="3">
    <source>
        <dbReference type="RefSeq" id="XP_010794097.1"/>
    </source>
</evidence>
<dbReference type="GO" id="GO:0030286">
    <property type="term" value="C:dynein complex"/>
    <property type="evidence" value="ECO:0007669"/>
    <property type="project" value="InterPro"/>
</dbReference>
<protein>
    <submittedName>
        <fullName evidence="3">Dynein heavy chain 6, axonemal-like</fullName>
    </submittedName>
</protein>
<evidence type="ECO:0000313" key="2">
    <source>
        <dbReference type="Proteomes" id="UP000504611"/>
    </source>
</evidence>
<dbReference type="GO" id="GO:0045505">
    <property type="term" value="F:dynein intermediate chain binding"/>
    <property type="evidence" value="ECO:0007669"/>
    <property type="project" value="InterPro"/>
</dbReference>
<dbReference type="GO" id="GO:0007018">
    <property type="term" value="P:microtubule-based movement"/>
    <property type="evidence" value="ECO:0007669"/>
    <property type="project" value="InterPro"/>
</dbReference>
<dbReference type="InterPro" id="IPR026983">
    <property type="entry name" value="DHC"/>
</dbReference>
<reference evidence="3" key="1">
    <citation type="submission" date="2025-08" db="UniProtKB">
        <authorList>
            <consortium name="RefSeq"/>
        </authorList>
    </citation>
    <scope>IDENTIFICATION</scope>
    <source>
        <tissue evidence="3">Muscle</tissue>
    </source>
</reference>
<organism evidence="2 3">
    <name type="scientific">Notothenia coriiceps</name>
    <name type="common">black rockcod</name>
    <dbReference type="NCBI Taxonomy" id="8208"/>
    <lineage>
        <taxon>Eukaryota</taxon>
        <taxon>Metazoa</taxon>
        <taxon>Chordata</taxon>
        <taxon>Craniata</taxon>
        <taxon>Vertebrata</taxon>
        <taxon>Euteleostomi</taxon>
        <taxon>Actinopterygii</taxon>
        <taxon>Neopterygii</taxon>
        <taxon>Teleostei</taxon>
        <taxon>Neoteleostei</taxon>
        <taxon>Acanthomorphata</taxon>
        <taxon>Eupercaria</taxon>
        <taxon>Perciformes</taxon>
        <taxon>Notothenioidei</taxon>
        <taxon>Nototheniidae</taxon>
        <taxon>Notothenia</taxon>
    </lineage>
</organism>
<dbReference type="RefSeq" id="XP_010794097.1">
    <property type="nucleotide sequence ID" value="XM_010795795.1"/>
</dbReference>
<dbReference type="Gene3D" id="1.10.287.2620">
    <property type="match status" value="1"/>
</dbReference>
<dbReference type="Gene3D" id="1.20.140.100">
    <property type="entry name" value="Dynein heavy chain, N-terminal domain 2"/>
    <property type="match status" value="1"/>
</dbReference>
<dbReference type="GO" id="GO:0051959">
    <property type="term" value="F:dynein light intermediate chain binding"/>
    <property type="evidence" value="ECO:0007669"/>
    <property type="project" value="InterPro"/>
</dbReference>
<proteinExistence type="predicted"/>
<dbReference type="InterPro" id="IPR013602">
    <property type="entry name" value="Dynein_heavy_linker"/>
</dbReference>
<dbReference type="InterPro" id="IPR042222">
    <property type="entry name" value="Dynein_2_N"/>
</dbReference>
<gene>
    <name evidence="3" type="primary">LOC104966608</name>
</gene>
<dbReference type="Pfam" id="PF08393">
    <property type="entry name" value="DHC_N2"/>
    <property type="match status" value="1"/>
</dbReference>
<feature type="domain" description="Dynein heavy chain linker" evidence="1">
    <location>
        <begin position="117"/>
        <end position="535"/>
    </location>
</feature>
<name>A0A6I9PZW9_9TELE</name>
<sequence>MYSVPTPPEDLFVFATLQPTISSLHSIIDGAALEREASMGKLGSSMHKDIMELNREVTQVKLKAQNPQNLDINSDPSQVRLLLGGVQISIDELQAKASAYISYQKKFKVEVTKFDALEELTAEFRLTKLLWDSMEEWDSLSEGWRQSTLEQLDLDQFSSQVTKYSKYVNQLEKGLPRNNVVPSLKDKVEFMKQRLPLITDLRNPCMKAEHWRTLESVAGTALSGEELTVAALETLNVFSYGTEIQEVSGQASGEASVETIITKVEDMWRTAEFTVLSHSDSKDVFILGGTDDIQVLLDDGIINVGTVASSRYVAPIKPRVDKLLRQLTLFNQTLDEWLTCQRNWLYLESIFLAPDIKRQLPAESKMFLKVDKSWKAIMAKVNTFPNAMKAATQPDLLETFQHNNKLLDEIQKCLEDYLESKRVIFPRFCFLSNDELLKILAQTRNPQAVQPHLRKCFDAIIRLNFALLAEQSPGAMAGSESNQESIYSKDILSMVSPEGEKVALTKGLKAQGNVEDWLCKVEEAMFNSLRRLSKAAIADYQIKSREEWVMAGHASQVVLTISQLMWCRDMDACLEGDHDHFAALQEFELINIDRLIALAALVRGELPALNRNIITALITTDVHARDIVTDLIQQKALLRGKALHAVPAATSPR</sequence>